<keyword evidence="1" id="KW-0472">Membrane</keyword>
<dbReference type="AlphaFoldDB" id="A0A918ZKL4"/>
<proteinExistence type="predicted"/>
<evidence type="ECO:0000256" key="1">
    <source>
        <dbReference type="SAM" id="Phobius"/>
    </source>
</evidence>
<gene>
    <name evidence="2" type="ORF">GCM10017771_79140</name>
</gene>
<evidence type="ECO:0000313" key="2">
    <source>
        <dbReference type="EMBL" id="GHE56391.1"/>
    </source>
</evidence>
<protein>
    <submittedName>
        <fullName evidence="2">Uncharacterized protein</fullName>
    </submittedName>
</protein>
<feature type="transmembrane region" description="Helical" evidence="1">
    <location>
        <begin position="21"/>
        <end position="41"/>
    </location>
</feature>
<sequence>MRPAAGSRVRRGRTVVRYVHHQLITAAEAAVALCVTVPVVFGLRDVPESDAELWRAGAALALVLVISGLLSCTVGWPGSEKRDFETALPLTDPESVLPTPGESLRRSFGWGFVGFLVVAGLVVALAWEPLAVFWPLLFVPVRMVTGAYAAYWERRHGLVLWRGHVADQPLGEKQALYSSVRRPAAP</sequence>
<reference evidence="2" key="1">
    <citation type="journal article" date="2014" name="Int. J. Syst. Evol. Microbiol.">
        <title>Complete genome sequence of Corynebacterium casei LMG S-19264T (=DSM 44701T), isolated from a smear-ripened cheese.</title>
        <authorList>
            <consortium name="US DOE Joint Genome Institute (JGI-PGF)"/>
            <person name="Walter F."/>
            <person name="Albersmeier A."/>
            <person name="Kalinowski J."/>
            <person name="Ruckert C."/>
        </authorList>
    </citation>
    <scope>NUCLEOTIDE SEQUENCE</scope>
    <source>
        <strain evidence="2">CGMCC 4.7403</strain>
    </source>
</reference>
<feature type="transmembrane region" description="Helical" evidence="1">
    <location>
        <begin position="133"/>
        <end position="152"/>
    </location>
</feature>
<evidence type="ECO:0000313" key="3">
    <source>
        <dbReference type="Proteomes" id="UP000603227"/>
    </source>
</evidence>
<dbReference type="EMBL" id="BNAT01000043">
    <property type="protein sequence ID" value="GHE56391.1"/>
    <property type="molecule type" value="Genomic_DNA"/>
</dbReference>
<keyword evidence="1" id="KW-0812">Transmembrane</keyword>
<organism evidence="2 3">
    <name type="scientific">Streptomyces capitiformicae</name>
    <dbReference type="NCBI Taxonomy" id="2014920"/>
    <lineage>
        <taxon>Bacteria</taxon>
        <taxon>Bacillati</taxon>
        <taxon>Actinomycetota</taxon>
        <taxon>Actinomycetes</taxon>
        <taxon>Kitasatosporales</taxon>
        <taxon>Streptomycetaceae</taxon>
        <taxon>Streptomyces</taxon>
    </lineage>
</organism>
<reference evidence="2" key="2">
    <citation type="submission" date="2020-09" db="EMBL/GenBank/DDBJ databases">
        <authorList>
            <person name="Sun Q."/>
            <person name="Zhou Y."/>
        </authorList>
    </citation>
    <scope>NUCLEOTIDE SEQUENCE</scope>
    <source>
        <strain evidence="2">CGMCC 4.7403</strain>
    </source>
</reference>
<keyword evidence="3" id="KW-1185">Reference proteome</keyword>
<feature type="transmembrane region" description="Helical" evidence="1">
    <location>
        <begin position="108"/>
        <end position="127"/>
    </location>
</feature>
<name>A0A918ZKL4_9ACTN</name>
<feature type="transmembrane region" description="Helical" evidence="1">
    <location>
        <begin position="53"/>
        <end position="76"/>
    </location>
</feature>
<comment type="caution">
    <text evidence="2">The sequence shown here is derived from an EMBL/GenBank/DDBJ whole genome shotgun (WGS) entry which is preliminary data.</text>
</comment>
<accession>A0A918ZKL4</accession>
<dbReference type="Proteomes" id="UP000603227">
    <property type="component" value="Unassembled WGS sequence"/>
</dbReference>
<keyword evidence="1" id="KW-1133">Transmembrane helix</keyword>